<dbReference type="RefSeq" id="WP_079491304.1">
    <property type="nucleotide sequence ID" value="NZ_FUZT01000004.1"/>
</dbReference>
<keyword evidence="3" id="KW-1185">Reference proteome</keyword>
<protein>
    <submittedName>
        <fullName evidence="2">Uncharacterized protein</fullName>
    </submittedName>
</protein>
<reference evidence="2 3" key="1">
    <citation type="submission" date="2017-02" db="EMBL/GenBank/DDBJ databases">
        <authorList>
            <person name="Peterson S.W."/>
        </authorList>
    </citation>
    <scope>NUCLEOTIDE SEQUENCE [LARGE SCALE GENOMIC DNA]</scope>
    <source>
        <strain evidence="2 3">M1</strain>
    </source>
</reference>
<name>A0A1T5KPF5_9FIRM</name>
<keyword evidence="1" id="KW-0732">Signal</keyword>
<dbReference type="OrthoDB" id="2079139at2"/>
<proteinExistence type="predicted"/>
<evidence type="ECO:0000256" key="1">
    <source>
        <dbReference type="SAM" id="SignalP"/>
    </source>
</evidence>
<gene>
    <name evidence="2" type="ORF">SAMN02194393_02015</name>
</gene>
<feature type="signal peptide" evidence="1">
    <location>
        <begin position="1"/>
        <end position="28"/>
    </location>
</feature>
<dbReference type="Proteomes" id="UP000190285">
    <property type="component" value="Unassembled WGS sequence"/>
</dbReference>
<sequence>MNFKKITSLALLGTISVGMLSSSIPAFAQSTQSNMEATILNEAEEIKAFVHPAIQGNTINETNEQQATKEVVDTFEKYFGKDMQPNAIENLSLVKGSKEHGSYFYSKIVDQSKPKDENDINKALVKINPETKEIENISIYYTIDFEKSKNQEVETEKGKKLAEDFIKEHNLVENTDEIEYLGEFRMGPLSASMIYKYGENKAIRIVIASTAKPKVSGFYYIDGEQANEYVNYRDYIETGEIG</sequence>
<dbReference type="AlphaFoldDB" id="A0A1T5KPF5"/>
<feature type="chain" id="PRO_5013092263" evidence="1">
    <location>
        <begin position="29"/>
        <end position="242"/>
    </location>
</feature>
<evidence type="ECO:0000313" key="2">
    <source>
        <dbReference type="EMBL" id="SKC65511.1"/>
    </source>
</evidence>
<dbReference type="EMBL" id="FUZT01000004">
    <property type="protein sequence ID" value="SKC65511.1"/>
    <property type="molecule type" value="Genomic_DNA"/>
</dbReference>
<organism evidence="2 3">
    <name type="scientific">Maledivibacter halophilus</name>
    <dbReference type="NCBI Taxonomy" id="36842"/>
    <lineage>
        <taxon>Bacteria</taxon>
        <taxon>Bacillati</taxon>
        <taxon>Bacillota</taxon>
        <taxon>Clostridia</taxon>
        <taxon>Peptostreptococcales</taxon>
        <taxon>Caminicellaceae</taxon>
        <taxon>Maledivibacter</taxon>
    </lineage>
</organism>
<evidence type="ECO:0000313" key="3">
    <source>
        <dbReference type="Proteomes" id="UP000190285"/>
    </source>
</evidence>
<accession>A0A1T5KPF5</accession>